<dbReference type="AlphaFoldDB" id="A0A6G0X1A4"/>
<proteinExistence type="predicted"/>
<feature type="non-terminal residue" evidence="1">
    <location>
        <position position="1"/>
    </location>
</feature>
<comment type="caution">
    <text evidence="1">The sequence shown here is derived from an EMBL/GenBank/DDBJ whole genome shotgun (WGS) entry which is preliminary data.</text>
</comment>
<keyword evidence="2" id="KW-1185">Reference proteome</keyword>
<evidence type="ECO:0000313" key="1">
    <source>
        <dbReference type="EMBL" id="KAF0733671.1"/>
    </source>
</evidence>
<dbReference type="EMBL" id="VUJU01008240">
    <property type="protein sequence ID" value="KAF0733671.1"/>
    <property type="molecule type" value="Genomic_DNA"/>
</dbReference>
<gene>
    <name evidence="1" type="ORF">FWK35_00019618</name>
</gene>
<sequence>EEVVSNLKETEICFNKISITIPILTKNNNNTYKSYSEICKGELFDNSTMCVQTSQNYFDKGEFLRKQKFGIKVEGAEWDDYNNTCNCISPFNGFYNVYAGYKNRKVIPCSEFDVQSTVYPIK</sequence>
<reference evidence="1 2" key="1">
    <citation type="submission" date="2019-08" db="EMBL/GenBank/DDBJ databases">
        <title>Whole genome of Aphis craccivora.</title>
        <authorList>
            <person name="Voronova N.V."/>
            <person name="Shulinski R.S."/>
            <person name="Bandarenka Y.V."/>
            <person name="Zhorov D.G."/>
            <person name="Warner D."/>
        </authorList>
    </citation>
    <scope>NUCLEOTIDE SEQUENCE [LARGE SCALE GENOMIC DNA]</scope>
    <source>
        <strain evidence="1">180601</strain>
        <tissue evidence="1">Whole Body</tissue>
    </source>
</reference>
<evidence type="ECO:0000313" key="2">
    <source>
        <dbReference type="Proteomes" id="UP000478052"/>
    </source>
</evidence>
<name>A0A6G0X1A4_APHCR</name>
<accession>A0A6G0X1A4</accession>
<protein>
    <submittedName>
        <fullName evidence="1">Uncharacterized protein</fullName>
    </submittedName>
</protein>
<organism evidence="1 2">
    <name type="scientific">Aphis craccivora</name>
    <name type="common">Cowpea aphid</name>
    <dbReference type="NCBI Taxonomy" id="307492"/>
    <lineage>
        <taxon>Eukaryota</taxon>
        <taxon>Metazoa</taxon>
        <taxon>Ecdysozoa</taxon>
        <taxon>Arthropoda</taxon>
        <taxon>Hexapoda</taxon>
        <taxon>Insecta</taxon>
        <taxon>Pterygota</taxon>
        <taxon>Neoptera</taxon>
        <taxon>Paraneoptera</taxon>
        <taxon>Hemiptera</taxon>
        <taxon>Sternorrhyncha</taxon>
        <taxon>Aphidomorpha</taxon>
        <taxon>Aphidoidea</taxon>
        <taxon>Aphididae</taxon>
        <taxon>Aphidini</taxon>
        <taxon>Aphis</taxon>
        <taxon>Aphis</taxon>
    </lineage>
</organism>
<dbReference type="OrthoDB" id="6605850at2759"/>
<dbReference type="Proteomes" id="UP000478052">
    <property type="component" value="Unassembled WGS sequence"/>
</dbReference>